<reference evidence="6 7" key="1">
    <citation type="submission" date="2017-06" db="EMBL/GenBank/DDBJ databases">
        <authorList>
            <person name="Kim H.J."/>
            <person name="Triplett B.A."/>
        </authorList>
    </citation>
    <scope>NUCLEOTIDE SEQUENCE [LARGE SCALE GENOMIC DNA]</scope>
    <source>
        <strain evidence="6 7">CGMCC 4.1858</strain>
    </source>
</reference>
<dbReference type="PANTHER" id="PTHR33204">
    <property type="entry name" value="TRANSCRIPTIONAL REGULATOR, MARR FAMILY"/>
    <property type="match status" value="1"/>
</dbReference>
<feature type="region of interest" description="Disordered" evidence="4">
    <location>
        <begin position="107"/>
        <end position="148"/>
    </location>
</feature>
<dbReference type="InterPro" id="IPR036390">
    <property type="entry name" value="WH_DNA-bd_sf"/>
</dbReference>
<dbReference type="InterPro" id="IPR036388">
    <property type="entry name" value="WH-like_DNA-bd_sf"/>
</dbReference>
<dbReference type="GO" id="GO:0003677">
    <property type="term" value="F:DNA binding"/>
    <property type="evidence" value="ECO:0007669"/>
    <property type="project" value="UniProtKB-KW"/>
</dbReference>
<dbReference type="PANTHER" id="PTHR33204:SF18">
    <property type="entry name" value="TRANSCRIPTIONAL REGULATORY PROTEIN"/>
    <property type="match status" value="1"/>
</dbReference>
<dbReference type="OrthoDB" id="9792527at2"/>
<keyword evidence="1" id="KW-0805">Transcription regulation</keyword>
<sequence length="148" mass="16374">MQKKDFSDGPCPVARTLGVVGDWWSLLIVRDALNGVRRFNDFHRGLGCAKNILSSRLAKLVEHGVLRTVPASDGSPYREYELTEEGKGLRLVLLALRQWGEDNLFEPGERRTTAVDRASGRPLAPLEMRDADGRPLGPDDVEVRAPAP</sequence>
<feature type="domain" description="HTH hxlR-type" evidence="5">
    <location>
        <begin position="11"/>
        <end position="108"/>
    </location>
</feature>
<organism evidence="6 7">
    <name type="scientific">Actinacidiphila glaucinigra</name>
    <dbReference type="NCBI Taxonomy" id="235986"/>
    <lineage>
        <taxon>Bacteria</taxon>
        <taxon>Bacillati</taxon>
        <taxon>Actinomycetota</taxon>
        <taxon>Actinomycetes</taxon>
        <taxon>Kitasatosporales</taxon>
        <taxon>Streptomycetaceae</taxon>
        <taxon>Actinacidiphila</taxon>
    </lineage>
</organism>
<evidence type="ECO:0000256" key="2">
    <source>
        <dbReference type="ARBA" id="ARBA00023125"/>
    </source>
</evidence>
<evidence type="ECO:0000259" key="5">
    <source>
        <dbReference type="PROSITE" id="PS51118"/>
    </source>
</evidence>
<evidence type="ECO:0000256" key="4">
    <source>
        <dbReference type="SAM" id="MobiDB-lite"/>
    </source>
</evidence>
<dbReference type="AlphaFoldDB" id="A0A239M5M4"/>
<dbReference type="EMBL" id="FZOF01000022">
    <property type="protein sequence ID" value="SNT37448.1"/>
    <property type="molecule type" value="Genomic_DNA"/>
</dbReference>
<evidence type="ECO:0000256" key="1">
    <source>
        <dbReference type="ARBA" id="ARBA00023015"/>
    </source>
</evidence>
<evidence type="ECO:0000313" key="6">
    <source>
        <dbReference type="EMBL" id="SNT37448.1"/>
    </source>
</evidence>
<accession>A0A239M5M4</accession>
<dbReference type="PROSITE" id="PS51118">
    <property type="entry name" value="HTH_HXLR"/>
    <property type="match status" value="1"/>
</dbReference>
<protein>
    <submittedName>
        <fullName evidence="6">Transcriptional regulator, HxlR family</fullName>
    </submittedName>
</protein>
<evidence type="ECO:0000313" key="7">
    <source>
        <dbReference type="Proteomes" id="UP000198280"/>
    </source>
</evidence>
<name>A0A239M5M4_9ACTN</name>
<dbReference type="Pfam" id="PF01638">
    <property type="entry name" value="HxlR"/>
    <property type="match status" value="1"/>
</dbReference>
<dbReference type="SUPFAM" id="SSF46785">
    <property type="entry name" value="Winged helix' DNA-binding domain"/>
    <property type="match status" value="1"/>
</dbReference>
<keyword evidence="3" id="KW-0804">Transcription</keyword>
<keyword evidence="7" id="KW-1185">Reference proteome</keyword>
<dbReference type="Proteomes" id="UP000198280">
    <property type="component" value="Unassembled WGS sequence"/>
</dbReference>
<keyword evidence="2" id="KW-0238">DNA-binding</keyword>
<gene>
    <name evidence="6" type="ORF">SAMN05216252_122155</name>
</gene>
<dbReference type="RefSeq" id="WP_089227399.1">
    <property type="nucleotide sequence ID" value="NZ_FZOF01000022.1"/>
</dbReference>
<dbReference type="InterPro" id="IPR002577">
    <property type="entry name" value="HTH_HxlR"/>
</dbReference>
<evidence type="ECO:0000256" key="3">
    <source>
        <dbReference type="ARBA" id="ARBA00023163"/>
    </source>
</evidence>
<proteinExistence type="predicted"/>
<dbReference type="Gene3D" id="1.10.10.10">
    <property type="entry name" value="Winged helix-like DNA-binding domain superfamily/Winged helix DNA-binding domain"/>
    <property type="match status" value="1"/>
</dbReference>